<gene>
    <name evidence="2" type="ORF">ADM99_09275</name>
</gene>
<dbReference type="Proteomes" id="UP000050430">
    <property type="component" value="Unassembled WGS sequence"/>
</dbReference>
<protein>
    <recommendedName>
        <fullName evidence="1">Helicase XPB/Ssl2 N-terminal domain-containing protein</fullName>
    </recommendedName>
</protein>
<keyword evidence="3" id="KW-1185">Reference proteome</keyword>
<proteinExistence type="predicted"/>
<dbReference type="STRING" id="229920.ADM99_09275"/>
<dbReference type="EMBL" id="LGCK01000010">
    <property type="protein sequence ID" value="KPL71657.1"/>
    <property type="molecule type" value="Genomic_DNA"/>
</dbReference>
<name>A0A0P6WRT1_9CHLR</name>
<organism evidence="2 3">
    <name type="scientific">Leptolinea tardivitalis</name>
    <dbReference type="NCBI Taxonomy" id="229920"/>
    <lineage>
        <taxon>Bacteria</taxon>
        <taxon>Bacillati</taxon>
        <taxon>Chloroflexota</taxon>
        <taxon>Anaerolineae</taxon>
        <taxon>Anaerolineales</taxon>
        <taxon>Anaerolineaceae</taxon>
        <taxon>Leptolinea</taxon>
    </lineage>
</organism>
<evidence type="ECO:0000259" key="1">
    <source>
        <dbReference type="Pfam" id="PF13625"/>
    </source>
</evidence>
<feature type="domain" description="Helicase XPB/Ssl2 N-terminal" evidence="1">
    <location>
        <begin position="395"/>
        <end position="504"/>
    </location>
</feature>
<evidence type="ECO:0000313" key="2">
    <source>
        <dbReference type="EMBL" id="KPL71657.1"/>
    </source>
</evidence>
<dbReference type="OrthoDB" id="136853at2"/>
<accession>A0A0P6WRT1</accession>
<evidence type="ECO:0000313" key="3">
    <source>
        <dbReference type="Proteomes" id="UP000050430"/>
    </source>
</evidence>
<dbReference type="AlphaFoldDB" id="A0A0P6WRT1"/>
<dbReference type="Pfam" id="PF13625">
    <property type="entry name" value="Helicase_C_3"/>
    <property type="match status" value="1"/>
</dbReference>
<dbReference type="RefSeq" id="WP_062420242.1">
    <property type="nucleotide sequence ID" value="NZ_BBYA01000001.1"/>
</dbReference>
<sequence>MPDITQTLQDADLGFLKFVASSWEIHDLPDDSEVILAALQIKASDVEAVQNLASNLPPEAQSALRALIQKRGRVSSTLFERTYGEIRTMGVGRREREHPELNPISVAEILWYRGWIGRAFLGGGGRPEDMIYLPDEIYAALTDLEGEDQPTSPTFSTQAQESRIWFYRDGVLEQACTVLAALRSGEAVEDLPPRRGAVPTPVLVAWLRCLKCLDDQNNIQPEAIRRFLESSRPQGLYILIQAWRGSMEFNELRMLRGLEFEGTWTNDPADTRERIIELINSVAGDDWMDLTEFVAAAKQKDPDFQRSGGEYDSWFIRESRTGEYLKGFESWDRVEGALLRFYITGLLYWLGLVELTRPTPGIVRFRLSPWWPAINGDMEIIEAKDNSTPLQINRAGEILAPPRFNLATRYQIARFAQPVDYQGKGYLYRISASGLATAQEQGLTPTMLERMLHKYSRGAIPPNVRNALHTWEQAGSQVRIGEVMLLRVSDPQVIRRLKESSAARFLGESFGPTAVEIKPGAEDRIRQILVEMGLIL</sequence>
<comment type="caution">
    <text evidence="2">The sequence shown here is derived from an EMBL/GenBank/DDBJ whole genome shotgun (WGS) entry which is preliminary data.</text>
</comment>
<reference evidence="2 3" key="1">
    <citation type="submission" date="2015-07" db="EMBL/GenBank/DDBJ databases">
        <title>Genome sequence of Leptolinea tardivitalis DSM 16556.</title>
        <authorList>
            <person name="Hemp J."/>
            <person name="Ward L.M."/>
            <person name="Pace L.A."/>
            <person name="Fischer W.W."/>
        </authorList>
    </citation>
    <scope>NUCLEOTIDE SEQUENCE [LARGE SCALE GENOMIC DNA]</scope>
    <source>
        <strain evidence="2 3">YMTK-2</strain>
    </source>
</reference>
<dbReference type="InterPro" id="IPR032830">
    <property type="entry name" value="XPB/Ssl2_N"/>
</dbReference>